<dbReference type="InterPro" id="IPR023298">
    <property type="entry name" value="ATPase_P-typ_TM_dom_sf"/>
</dbReference>
<feature type="transmembrane region" description="Helical" evidence="15">
    <location>
        <begin position="330"/>
        <end position="352"/>
    </location>
</feature>
<evidence type="ECO:0000256" key="3">
    <source>
        <dbReference type="ARBA" id="ARBA00022692"/>
    </source>
</evidence>
<dbReference type="SUPFAM" id="SSF56784">
    <property type="entry name" value="HAD-like"/>
    <property type="match status" value="1"/>
</dbReference>
<evidence type="ECO:0000259" key="17">
    <source>
        <dbReference type="Pfam" id="PF16209"/>
    </source>
</evidence>
<dbReference type="InterPro" id="IPR044492">
    <property type="entry name" value="P_typ_ATPase_HD_dom"/>
</dbReference>
<feature type="binding site" evidence="13">
    <location>
        <position position="879"/>
    </location>
    <ligand>
        <name>ATP</name>
        <dbReference type="ChEBI" id="CHEBI:30616"/>
    </ligand>
</feature>
<feature type="transmembrane region" description="Helical" evidence="15">
    <location>
        <begin position="1124"/>
        <end position="1144"/>
    </location>
</feature>
<dbReference type="NCBIfam" id="TIGR01494">
    <property type="entry name" value="ATPase_P-type"/>
    <property type="match status" value="1"/>
</dbReference>
<feature type="region of interest" description="Disordered" evidence="16">
    <location>
        <begin position="250"/>
        <end position="273"/>
    </location>
</feature>
<dbReference type="SFLD" id="SFLDS00003">
    <property type="entry name" value="Haloacid_Dehalogenase"/>
    <property type="match status" value="1"/>
</dbReference>
<feature type="binding site" evidence="13">
    <location>
        <position position="747"/>
    </location>
    <ligand>
        <name>ATP</name>
        <dbReference type="ChEBI" id="CHEBI:30616"/>
    </ligand>
</feature>
<feature type="binding site" evidence="13">
    <location>
        <position position="878"/>
    </location>
    <ligand>
        <name>ATP</name>
        <dbReference type="ChEBI" id="CHEBI:30616"/>
    </ligand>
</feature>
<dbReference type="InterPro" id="IPR008250">
    <property type="entry name" value="ATPase_P-typ_transduc_dom_A_sf"/>
</dbReference>
<evidence type="ECO:0000256" key="12">
    <source>
        <dbReference type="PIRSR" id="PIRSR606539-1"/>
    </source>
</evidence>
<feature type="region of interest" description="Disordered" evidence="16">
    <location>
        <begin position="21"/>
        <end position="41"/>
    </location>
</feature>
<comment type="catalytic activity">
    <reaction evidence="11 15">
        <text>ATP + H2O + phospholipidSide 1 = ADP + phosphate + phospholipidSide 2.</text>
        <dbReference type="EC" id="7.6.2.1"/>
    </reaction>
</comment>
<feature type="binding site" evidence="13">
    <location>
        <position position="856"/>
    </location>
    <ligand>
        <name>ATP</name>
        <dbReference type="ChEBI" id="CHEBI:30616"/>
    </ligand>
</feature>
<dbReference type="GO" id="GO:0005886">
    <property type="term" value="C:plasma membrane"/>
    <property type="evidence" value="ECO:0007669"/>
    <property type="project" value="TreeGrafter"/>
</dbReference>
<accession>A0AAX4PHL6</accession>
<dbReference type="EMBL" id="CP151513">
    <property type="protein sequence ID" value="WZN65738.1"/>
    <property type="molecule type" value="Genomic_DNA"/>
</dbReference>
<feature type="binding site" evidence="14">
    <location>
        <position position="453"/>
    </location>
    <ligand>
        <name>Mg(2+)</name>
        <dbReference type="ChEBI" id="CHEBI:18420"/>
    </ligand>
</feature>
<dbReference type="SFLD" id="SFLDF00027">
    <property type="entry name" value="p-type_atpase"/>
    <property type="match status" value="1"/>
</dbReference>
<evidence type="ECO:0000256" key="6">
    <source>
        <dbReference type="ARBA" id="ARBA00022840"/>
    </source>
</evidence>
<dbReference type="InterPro" id="IPR036412">
    <property type="entry name" value="HAD-like_sf"/>
</dbReference>
<feature type="binding site" evidence="13">
    <location>
        <position position="850"/>
    </location>
    <ligand>
        <name>ATP</name>
        <dbReference type="ChEBI" id="CHEBI:30616"/>
    </ligand>
</feature>
<comment type="similarity">
    <text evidence="2 15">Belongs to the cation transport ATPase (P-type) (TC 3.A.3) family. Type IV subfamily.</text>
</comment>
<dbReference type="SUPFAM" id="SSF81660">
    <property type="entry name" value="Metal cation-transporting ATPase, ATP-binding domain N"/>
    <property type="match status" value="1"/>
</dbReference>
<dbReference type="InterPro" id="IPR032631">
    <property type="entry name" value="P-type_ATPase_N"/>
</dbReference>
<feature type="binding site" evidence="13">
    <location>
        <position position="745"/>
    </location>
    <ligand>
        <name>ATP</name>
        <dbReference type="ChEBI" id="CHEBI:30616"/>
    </ligand>
</feature>
<dbReference type="InterPro" id="IPR018303">
    <property type="entry name" value="ATPase_P-typ_P_site"/>
</dbReference>
<feature type="compositionally biased region" description="Low complexity" evidence="16">
    <location>
        <begin position="22"/>
        <end position="34"/>
    </location>
</feature>
<dbReference type="NCBIfam" id="TIGR01652">
    <property type="entry name" value="ATPase-Plipid"/>
    <property type="match status" value="1"/>
</dbReference>
<dbReference type="GO" id="GO:0045332">
    <property type="term" value="P:phospholipid translocation"/>
    <property type="evidence" value="ECO:0007669"/>
    <property type="project" value="TreeGrafter"/>
</dbReference>
<dbReference type="InterPro" id="IPR023214">
    <property type="entry name" value="HAD_sf"/>
</dbReference>
<keyword evidence="20" id="KW-1185">Reference proteome</keyword>
<evidence type="ECO:0000313" key="20">
    <source>
        <dbReference type="Proteomes" id="UP001472866"/>
    </source>
</evidence>
<dbReference type="Pfam" id="PF16209">
    <property type="entry name" value="PhoLip_ATPase_N"/>
    <property type="match status" value="1"/>
</dbReference>
<evidence type="ECO:0000256" key="9">
    <source>
        <dbReference type="ARBA" id="ARBA00022989"/>
    </source>
</evidence>
<feature type="compositionally biased region" description="Pro residues" evidence="16">
    <location>
        <begin position="1210"/>
        <end position="1219"/>
    </location>
</feature>
<feature type="binding site" evidence="13">
    <location>
        <position position="608"/>
    </location>
    <ligand>
        <name>ATP</name>
        <dbReference type="ChEBI" id="CHEBI:30616"/>
    </ligand>
</feature>
<feature type="binding site" evidence="13">
    <location>
        <position position="451"/>
    </location>
    <ligand>
        <name>ATP</name>
        <dbReference type="ChEBI" id="CHEBI:30616"/>
    </ligand>
</feature>
<dbReference type="Gene3D" id="3.40.50.1000">
    <property type="entry name" value="HAD superfamily/HAD-like"/>
    <property type="match status" value="1"/>
</dbReference>
<name>A0AAX4PHL6_9CHLO</name>
<feature type="region of interest" description="Disordered" evidence="16">
    <location>
        <begin position="1207"/>
        <end position="1241"/>
    </location>
</feature>
<dbReference type="InterPro" id="IPR023299">
    <property type="entry name" value="ATPase_P-typ_cyto_dom_N"/>
</dbReference>
<evidence type="ECO:0000256" key="5">
    <source>
        <dbReference type="ARBA" id="ARBA00022741"/>
    </source>
</evidence>
<dbReference type="InterPro" id="IPR006539">
    <property type="entry name" value="P-type_ATPase_IV"/>
</dbReference>
<evidence type="ECO:0000256" key="7">
    <source>
        <dbReference type="ARBA" id="ARBA00022842"/>
    </source>
</evidence>
<feature type="binding site" evidence="14">
    <location>
        <position position="875"/>
    </location>
    <ligand>
        <name>Mg(2+)</name>
        <dbReference type="ChEBI" id="CHEBI:18420"/>
    </ligand>
</feature>
<evidence type="ECO:0000259" key="18">
    <source>
        <dbReference type="Pfam" id="PF16212"/>
    </source>
</evidence>
<feature type="active site" description="4-aspartylphosphate intermediate" evidence="12">
    <location>
        <position position="451"/>
    </location>
</feature>
<dbReference type="Pfam" id="PF13246">
    <property type="entry name" value="Cation_ATPase"/>
    <property type="match status" value="1"/>
</dbReference>
<evidence type="ECO:0000256" key="1">
    <source>
        <dbReference type="ARBA" id="ARBA00004141"/>
    </source>
</evidence>
<feature type="transmembrane region" description="Helical" evidence="15">
    <location>
        <begin position="1053"/>
        <end position="1076"/>
    </location>
</feature>
<feature type="binding site" evidence="13">
    <location>
        <position position="452"/>
    </location>
    <ligand>
        <name>ATP</name>
        <dbReference type="ChEBI" id="CHEBI:30616"/>
    </ligand>
</feature>
<keyword evidence="3 15" id="KW-0812">Transmembrane</keyword>
<keyword evidence="4 14" id="KW-0479">Metal-binding</keyword>
<feature type="binding site" evidence="13">
    <location>
        <position position="631"/>
    </location>
    <ligand>
        <name>ATP</name>
        <dbReference type="ChEBI" id="CHEBI:30616"/>
    </ligand>
</feature>
<keyword evidence="5 13" id="KW-0547">Nucleotide-binding</keyword>
<keyword evidence="8 15" id="KW-1278">Translocase</keyword>
<dbReference type="PANTHER" id="PTHR24092">
    <property type="entry name" value="PROBABLE PHOSPHOLIPID-TRANSPORTING ATPASE"/>
    <property type="match status" value="1"/>
</dbReference>
<feature type="transmembrane region" description="Helical" evidence="15">
    <location>
        <begin position="1085"/>
        <end position="1104"/>
    </location>
</feature>
<feature type="binding site" evidence="13">
    <location>
        <position position="453"/>
    </location>
    <ligand>
        <name>ATP</name>
        <dbReference type="ChEBI" id="CHEBI:30616"/>
    </ligand>
</feature>
<dbReference type="SUPFAM" id="SSF81653">
    <property type="entry name" value="Calcium ATPase, transduction domain A"/>
    <property type="match status" value="1"/>
</dbReference>
<dbReference type="GO" id="GO:0140326">
    <property type="term" value="F:ATPase-coupled intramembrane lipid transporter activity"/>
    <property type="evidence" value="ECO:0007669"/>
    <property type="project" value="UniProtKB-EC"/>
</dbReference>
<reference evidence="19 20" key="1">
    <citation type="submission" date="2024-03" db="EMBL/GenBank/DDBJ databases">
        <title>Complete genome sequence of the green alga Chloropicon roscoffensis RCC1871.</title>
        <authorList>
            <person name="Lemieux C."/>
            <person name="Pombert J.-F."/>
            <person name="Otis C."/>
            <person name="Turmel M."/>
        </authorList>
    </citation>
    <scope>NUCLEOTIDE SEQUENCE [LARGE SCALE GENOMIC DNA]</scope>
    <source>
        <strain evidence="19 20">RCC1871</strain>
    </source>
</reference>
<dbReference type="Pfam" id="PF16212">
    <property type="entry name" value="PhoLip_ATPase_C"/>
    <property type="match status" value="1"/>
</dbReference>
<comment type="cofactor">
    <cofactor evidence="14">
        <name>Mg(2+)</name>
        <dbReference type="ChEBI" id="CHEBI:18420"/>
    </cofactor>
</comment>
<feature type="binding site" evidence="14">
    <location>
        <position position="451"/>
    </location>
    <ligand>
        <name>Mg(2+)</name>
        <dbReference type="ChEBI" id="CHEBI:18420"/>
    </ligand>
</feature>
<evidence type="ECO:0000256" key="2">
    <source>
        <dbReference type="ARBA" id="ARBA00008109"/>
    </source>
</evidence>
<dbReference type="Gene3D" id="2.70.150.10">
    <property type="entry name" value="Calcium-transporting ATPase, cytoplasmic transduction domain A"/>
    <property type="match status" value="1"/>
</dbReference>
<sequence>MKPEKRKSGMNPNQLNQLLTQASGGASSSTGTSSEEVRTVFTNSSDHQWRKTFRNNRTRTAKYTVFTFFPRSLYEQFRRVANVYFTLVAGLSLTDVSPVRPWTTFTPLAIVLGVSLVKEAIEDYKRHQADKKENGREVEVWSRSRREWKTVRWDQVHAGDILRVTRDQAFPADLVLLSSGTSDGVCYVETMNLDGETNLKLKKAIGATNDMDVTDFQGFNTAVQCDLPNPSLYTFTGNIHLLGAASTRGRSASDASVDEDGNSRRRSKPQYEIKTHPVSPESILLRGSSLKNTKVVYGVAVYTGHESKVMMNATEPPSKRSTLEKSIDSVIMFQFTLLFFMCVSGSVLSGFWHEYYGYQHWYLSLDDKPKEFTPEDKIKVMGLSFITSFILYGYLIPISLYVCVEMVKIVQAMVYIRQDREMYHEETDTAALARTSNLNEELGIIDTVLTDKTGTLTCNVMEFFKCSIKGKTYGTGVNEIEKANSLRKGIVIEEIMQDSQGRASKPVKGFSFHDDEISDLAWLKHKDAAEIRRFLQLLAVCHTVVPEGEPDEINYQAESPDEEALVLAAKELGFKCVKRNLNSLFVREVNAEGLEEEREYQILHVLEFTSARKRQSVIFRTPEGEIILGCKGADNVIYERLAQREGEIQESTQGHLDTYAQAGLRTLCISYRKLSDEVYAEFHKEWTEAKTALSDRDAKVEVVNDKIERELILVGATAIEDRLQDKVPACLEILANAGLRIWMLTGDKLETAVNIGYACSLLTDAMDVNTVQLNVGDKRLSARQTHEERSKIFTTQVTEQFAAMKERVMKRENLSALVIEGNALAYAITPENADSLIDICGSCASVICCRVSPRQKAQVTELVKLSGATTLAIGDGANDVGMIQAAHIGVGISGKEGMQAVMSSDFAIAQFKFLERLILLHGRISYKRLGRMVGYFFYKNIVLGLCLYFYNSQAFFSGQTLFDDFYLSCYNILFTSLPVLAVGIFDEDVKYKMVRKYPRVYEQGALRNEYFSFFPVRTMWVLNAFYAAIVNFLLVMMAYGYDADKENGKVTGLFSMGTCLYTTIVITVNIQIALILDHWTIFHHFAIWGSILVWFLFLIVYGSFDPAISQNVYQLFLTIVVPTTRYWLIIILVPLVAVLPDFLVRQLKHMMFPADHRILQELQVYHVPDDGAQVQSDLRNSRLSSLTLPSKGISKIRVKSLMSRRISEVPSPPATPPMSPQAEEFVVVQNPAAPSTSSGSN</sequence>
<dbReference type="InterPro" id="IPR001757">
    <property type="entry name" value="P_typ_ATPase"/>
</dbReference>
<evidence type="ECO:0000313" key="19">
    <source>
        <dbReference type="EMBL" id="WZN65738.1"/>
    </source>
</evidence>
<feature type="binding site" evidence="13">
    <location>
        <position position="746"/>
    </location>
    <ligand>
        <name>ATP</name>
        <dbReference type="ChEBI" id="CHEBI:30616"/>
    </ligand>
</feature>
<feature type="transmembrane region" description="Helical" evidence="15">
    <location>
        <begin position="1020"/>
        <end position="1041"/>
    </location>
</feature>
<evidence type="ECO:0000256" key="4">
    <source>
        <dbReference type="ARBA" id="ARBA00022723"/>
    </source>
</evidence>
<dbReference type="GO" id="GO:0005524">
    <property type="term" value="F:ATP binding"/>
    <property type="evidence" value="ECO:0007669"/>
    <property type="project" value="UniProtKB-UniRule"/>
</dbReference>
<evidence type="ECO:0000256" key="16">
    <source>
        <dbReference type="SAM" id="MobiDB-lite"/>
    </source>
</evidence>
<dbReference type="Gene3D" id="3.40.1110.10">
    <property type="entry name" value="Calcium-transporting ATPase, cytoplasmic domain N"/>
    <property type="match status" value="1"/>
</dbReference>
<dbReference type="GO" id="GO:0016887">
    <property type="term" value="F:ATP hydrolysis activity"/>
    <property type="evidence" value="ECO:0007669"/>
    <property type="project" value="InterPro"/>
</dbReference>
<keyword evidence="6 13" id="KW-0067">ATP-binding</keyword>
<dbReference type="InterPro" id="IPR032630">
    <property type="entry name" value="P_typ_ATPase_c"/>
</dbReference>
<evidence type="ECO:0000256" key="15">
    <source>
        <dbReference type="RuleBase" id="RU362033"/>
    </source>
</evidence>
<proteinExistence type="inferred from homology"/>
<evidence type="ECO:0000256" key="14">
    <source>
        <dbReference type="PIRSR" id="PIRSR606539-3"/>
    </source>
</evidence>
<dbReference type="PRINTS" id="PR00119">
    <property type="entry name" value="CATATPASE"/>
</dbReference>
<feature type="domain" description="P-type ATPase N-terminal" evidence="17">
    <location>
        <begin position="41"/>
        <end position="104"/>
    </location>
</feature>
<feature type="binding site" evidence="13">
    <location>
        <position position="562"/>
    </location>
    <ligand>
        <name>ATP</name>
        <dbReference type="ChEBI" id="CHEBI:30616"/>
    </ligand>
</feature>
<dbReference type="PROSITE" id="PS00154">
    <property type="entry name" value="ATPASE_E1_E2"/>
    <property type="match status" value="1"/>
</dbReference>
<keyword evidence="9 15" id="KW-1133">Transmembrane helix</keyword>
<feature type="compositionally biased region" description="Polar residues" evidence="16">
    <location>
        <begin position="1232"/>
        <end position="1241"/>
    </location>
</feature>
<dbReference type="CDD" id="cd02073">
    <property type="entry name" value="P-type_ATPase_APLT_Dnf-like"/>
    <property type="match status" value="1"/>
</dbReference>
<feature type="transmembrane region" description="Helical" evidence="15">
    <location>
        <begin position="380"/>
        <end position="404"/>
    </location>
</feature>
<dbReference type="PANTHER" id="PTHR24092:SF150">
    <property type="entry name" value="PHOSPHOLIPID-TRANSPORTING ATPASE"/>
    <property type="match status" value="1"/>
</dbReference>
<feature type="binding site" evidence="14">
    <location>
        <position position="879"/>
    </location>
    <ligand>
        <name>Mg(2+)</name>
        <dbReference type="ChEBI" id="CHEBI:18420"/>
    </ligand>
</feature>
<feature type="binding site" evidence="13">
    <location>
        <position position="665"/>
    </location>
    <ligand>
        <name>ATP</name>
        <dbReference type="ChEBI" id="CHEBI:30616"/>
    </ligand>
</feature>
<protein>
    <recommendedName>
        <fullName evidence="15">Phospholipid-transporting ATPase</fullName>
        <ecNumber evidence="15">7.6.2.1</ecNumber>
    </recommendedName>
</protein>
<organism evidence="19 20">
    <name type="scientific">Chloropicon roscoffensis</name>
    <dbReference type="NCBI Taxonomy" id="1461544"/>
    <lineage>
        <taxon>Eukaryota</taxon>
        <taxon>Viridiplantae</taxon>
        <taxon>Chlorophyta</taxon>
        <taxon>Chloropicophyceae</taxon>
        <taxon>Chloropicales</taxon>
        <taxon>Chloropicaceae</taxon>
        <taxon>Chloropicon</taxon>
    </lineage>
</organism>
<keyword evidence="10 15" id="KW-0472">Membrane</keyword>
<dbReference type="SUPFAM" id="SSF81665">
    <property type="entry name" value="Calcium ATPase, transmembrane domain M"/>
    <property type="match status" value="1"/>
</dbReference>
<dbReference type="GO" id="GO:0000287">
    <property type="term" value="F:magnesium ion binding"/>
    <property type="evidence" value="ECO:0007669"/>
    <property type="project" value="UniProtKB-UniRule"/>
</dbReference>
<evidence type="ECO:0000256" key="11">
    <source>
        <dbReference type="ARBA" id="ARBA00034036"/>
    </source>
</evidence>
<dbReference type="SFLD" id="SFLDG00002">
    <property type="entry name" value="C1.7:_P-type_atpase_like"/>
    <property type="match status" value="1"/>
</dbReference>
<evidence type="ECO:0000256" key="13">
    <source>
        <dbReference type="PIRSR" id="PIRSR606539-2"/>
    </source>
</evidence>
<feature type="domain" description="P-type ATPase C-terminal" evidence="18">
    <location>
        <begin position="901"/>
        <end position="1153"/>
    </location>
</feature>
<dbReference type="AlphaFoldDB" id="A0AAX4PHL6"/>
<comment type="subcellular location">
    <subcellularLocation>
        <location evidence="1 15">Membrane</location>
        <topology evidence="1 15">Multi-pass membrane protein</topology>
    </subcellularLocation>
</comment>
<feature type="transmembrane region" description="Helical" evidence="15">
    <location>
        <begin position="965"/>
        <end position="985"/>
    </location>
</feature>
<dbReference type="FunFam" id="3.40.50.1000:FF:000014">
    <property type="entry name" value="Phospholipid-transporting ATPase"/>
    <property type="match status" value="1"/>
</dbReference>
<dbReference type="EC" id="7.6.2.1" evidence="15"/>
<dbReference type="Proteomes" id="UP001472866">
    <property type="component" value="Chromosome 13"/>
</dbReference>
<evidence type="ECO:0000256" key="10">
    <source>
        <dbReference type="ARBA" id="ARBA00023136"/>
    </source>
</evidence>
<gene>
    <name evidence="19" type="ORF">HKI87_13g73000</name>
</gene>
<feature type="transmembrane region" description="Helical" evidence="15">
    <location>
        <begin position="932"/>
        <end position="950"/>
    </location>
</feature>
<evidence type="ECO:0000256" key="8">
    <source>
        <dbReference type="ARBA" id="ARBA00022967"/>
    </source>
</evidence>
<keyword evidence="7 14" id="KW-0460">Magnesium</keyword>